<dbReference type="Gene3D" id="3.30.590.20">
    <property type="match status" value="1"/>
</dbReference>
<dbReference type="InterPro" id="IPR014746">
    <property type="entry name" value="Gln_synth/guanido_kin_cat_dom"/>
</dbReference>
<dbReference type="SUPFAM" id="SSF55931">
    <property type="entry name" value="Glutamine synthetase/guanido kinase"/>
    <property type="match status" value="1"/>
</dbReference>
<dbReference type="SUPFAM" id="SSF54631">
    <property type="entry name" value="CBS-domain pair"/>
    <property type="match status" value="1"/>
</dbReference>
<reference evidence="3 4" key="1">
    <citation type="submission" date="2017-08" db="EMBL/GenBank/DDBJ databases">
        <title>Infants hospitalized years apart are colonized by the same room-sourced microbial strains.</title>
        <authorList>
            <person name="Brooks B."/>
            <person name="Olm M.R."/>
            <person name="Firek B.A."/>
            <person name="Baker R."/>
            <person name="Thomas B.C."/>
            <person name="Morowitz M.J."/>
            <person name="Banfield J.F."/>
        </authorList>
    </citation>
    <scope>NUCLEOTIDE SEQUENCE [LARGE SCALE GENOMIC DNA]</scope>
    <source>
        <strain evidence="3">S2_003_000_R2_14</strain>
    </source>
</reference>
<feature type="domain" description="CBS" evidence="2">
    <location>
        <begin position="528"/>
        <end position="584"/>
    </location>
</feature>
<dbReference type="InterPro" id="IPR000644">
    <property type="entry name" value="CBS_dom"/>
</dbReference>
<dbReference type="Gene3D" id="3.10.580.10">
    <property type="entry name" value="CBS-domain"/>
    <property type="match status" value="1"/>
</dbReference>
<gene>
    <name evidence="3" type="ORF">DI536_24380</name>
</gene>
<name>A0A2W5UZ34_9BACT</name>
<dbReference type="Pfam" id="PF00571">
    <property type="entry name" value="CBS"/>
    <property type="match status" value="2"/>
</dbReference>
<evidence type="ECO:0000313" key="3">
    <source>
        <dbReference type="EMBL" id="PZR08644.1"/>
    </source>
</evidence>
<comment type="caution">
    <text evidence="3">The sequence shown here is derived from an EMBL/GenBank/DDBJ whole genome shotgun (WGS) entry which is preliminary data.</text>
</comment>
<evidence type="ECO:0000256" key="1">
    <source>
        <dbReference type="PROSITE-ProRule" id="PRU00703"/>
    </source>
</evidence>
<sequence length="652" mass="72928">MLCVLADQAGGLLGTETTRAHKEIETERDAKTGRAFMRAVLADLRALERMLQEGRFEKGVKRIGAEQEMFLTDPAFVPAPGALKMLDRLKDPHFTTELGAFQLEMNASPQDFKGDGFRKLENEMTGLMKKAWDAADDLGLRAVLIGILPTMRKADLGMENMVPSPRYLALSKAVAAMRGGDFEFSIKGLDELVIAHDSVMVEACNSSFQVHLQVDADDFGRQYNLAQVLAGPLMSVACNSPLLFGKRLWSETRIALFQQSVDTRSKTQHLRDQAARVTFGTRFIERDITDIFREDIARFRTLVGSESDEDPMKLLNEGKAPELKSLRLHNGTIYRWNRACYGIIDGKPHLRIENRVMPAGPSVPDEIANAAFWCGMMVELSKRYEDITRLIDFDHAAGNFYAAAREGYMAPMWWLEGKELPASKLVLDTLIPAAEAGLRAQQVDEADIKRYLGIVDARIRKGQTGARWLTQSLHKMKDKGSVGQRQAALVAATIERQKAGNPVAEWEHARLEESGATKHTYQRVEQFMTTDLFVVEADDAVDLVANIMSWERVRYVLVEDKEHRLVGLVSYRSVLRFLAAGGATKDAPVSDVMRRDVMSVTPQSSTLEAISLMRDHRIGCLPVLLDSKLVGVLTEDNFLKIARDLLEESLRK</sequence>
<dbReference type="AlphaFoldDB" id="A0A2W5UZ34"/>
<evidence type="ECO:0000313" key="4">
    <source>
        <dbReference type="Proteomes" id="UP000249061"/>
    </source>
</evidence>
<evidence type="ECO:0000259" key="2">
    <source>
        <dbReference type="PROSITE" id="PS51371"/>
    </source>
</evidence>
<dbReference type="Proteomes" id="UP000249061">
    <property type="component" value="Unassembled WGS sequence"/>
</dbReference>
<accession>A0A2W5UZ34</accession>
<dbReference type="PROSITE" id="PS51371">
    <property type="entry name" value="CBS"/>
    <property type="match status" value="2"/>
</dbReference>
<dbReference type="SMART" id="SM00116">
    <property type="entry name" value="CBS"/>
    <property type="match status" value="2"/>
</dbReference>
<protein>
    <recommendedName>
        <fullName evidence="2">CBS domain-containing protein</fullName>
    </recommendedName>
</protein>
<dbReference type="PANTHER" id="PTHR36510">
    <property type="entry name" value="GLUTAMATE--CYSTEINE LIGASE 2-RELATED"/>
    <property type="match status" value="1"/>
</dbReference>
<feature type="domain" description="CBS" evidence="2">
    <location>
        <begin position="593"/>
        <end position="648"/>
    </location>
</feature>
<dbReference type="InterPro" id="IPR050141">
    <property type="entry name" value="GCL_type2/YbdK_subfam"/>
</dbReference>
<dbReference type="InterPro" id="IPR006336">
    <property type="entry name" value="GCS2"/>
</dbReference>
<proteinExistence type="predicted"/>
<dbReference type="EMBL" id="QFQP01000024">
    <property type="protein sequence ID" value="PZR08644.1"/>
    <property type="molecule type" value="Genomic_DNA"/>
</dbReference>
<dbReference type="GO" id="GO:0016879">
    <property type="term" value="F:ligase activity, forming carbon-nitrogen bonds"/>
    <property type="evidence" value="ECO:0007669"/>
    <property type="project" value="TreeGrafter"/>
</dbReference>
<dbReference type="Pfam" id="PF04107">
    <property type="entry name" value="GCS2"/>
    <property type="match status" value="1"/>
</dbReference>
<dbReference type="PANTHER" id="PTHR36510:SF3">
    <property type="entry name" value="CONSERVED PROTEIN"/>
    <property type="match status" value="1"/>
</dbReference>
<organism evidence="3 4">
    <name type="scientific">Archangium gephyra</name>
    <dbReference type="NCBI Taxonomy" id="48"/>
    <lineage>
        <taxon>Bacteria</taxon>
        <taxon>Pseudomonadati</taxon>
        <taxon>Myxococcota</taxon>
        <taxon>Myxococcia</taxon>
        <taxon>Myxococcales</taxon>
        <taxon>Cystobacterineae</taxon>
        <taxon>Archangiaceae</taxon>
        <taxon>Archangium</taxon>
    </lineage>
</organism>
<keyword evidence="1" id="KW-0129">CBS domain</keyword>
<dbReference type="InterPro" id="IPR046342">
    <property type="entry name" value="CBS_dom_sf"/>
</dbReference>